<evidence type="ECO:0000313" key="1">
    <source>
        <dbReference type="EMBL" id="CAK5276183.1"/>
    </source>
</evidence>
<dbReference type="EMBL" id="CAVNYO010000405">
    <property type="protein sequence ID" value="CAK5276183.1"/>
    <property type="molecule type" value="Genomic_DNA"/>
</dbReference>
<dbReference type="AlphaFoldDB" id="A0AAD2HJU4"/>
<keyword evidence="3" id="KW-1185">Reference proteome</keyword>
<protein>
    <submittedName>
        <fullName evidence="1">Uncharacterized protein</fullName>
    </submittedName>
</protein>
<reference evidence="1" key="1">
    <citation type="submission" date="2023-11" db="EMBL/GenBank/DDBJ databases">
        <authorList>
            <person name="De Vega J J."/>
            <person name="De Vega J J."/>
        </authorList>
    </citation>
    <scope>NUCLEOTIDE SEQUENCE</scope>
</reference>
<dbReference type="EMBL" id="CAVNYO010000405">
    <property type="protein sequence ID" value="CAK5276293.1"/>
    <property type="molecule type" value="Genomic_DNA"/>
</dbReference>
<comment type="caution">
    <text evidence="1">The sequence shown here is derived from an EMBL/GenBank/DDBJ whole genome shotgun (WGS) entry which is preliminary data.</text>
</comment>
<feature type="non-terminal residue" evidence="1">
    <location>
        <position position="411"/>
    </location>
</feature>
<gene>
    <name evidence="1" type="ORF">MYCIT1_LOCUS24298</name>
    <name evidence="2" type="ORF">MYCIT1_LOCUS24420</name>
</gene>
<accession>A0AAD2HJU4</accession>
<name>A0AAD2HJU4_9AGAR</name>
<proteinExistence type="predicted"/>
<evidence type="ECO:0000313" key="2">
    <source>
        <dbReference type="EMBL" id="CAK5276293.1"/>
    </source>
</evidence>
<sequence length="411" mass="45008">TRSSTPTMSTFLQFITLVYVSMHNLLHRLLARMGRRTPPGGNAQLDKTEFSAHVRVSQDATAVASASPLSSPSPAELFAAAAAQHTDLPSLPSILISPWTRTSIEQIDAYCINSTEKQHFGTPISDLRDFACNPLSLVSNATQTLNFASENQSELRKERLLTNKAEGKLTRRGITRSRSLGRTRKHFKSIAMPSSVSLLLQSGTRARARSRSRSRRPHLRIQYRRASPLACVTHAVLQGQSLKKLHCHGRSLSSAQPLPSSRVTRHVKRHTAPGLIVVVPPFVSSMSMSNLSHCQVSRMAKAGLEDMFDSLIEHAADTNRALEADDLMFPVCSPTVLEEGRTLKFGMRDSPSSITFVSSISASHSMVLLANASARSLTDLLASFEAMMRSPSWGKLMARAEDIVGRRDAAI</sequence>
<organism evidence="1 3">
    <name type="scientific">Mycena citricolor</name>
    <dbReference type="NCBI Taxonomy" id="2018698"/>
    <lineage>
        <taxon>Eukaryota</taxon>
        <taxon>Fungi</taxon>
        <taxon>Dikarya</taxon>
        <taxon>Basidiomycota</taxon>
        <taxon>Agaricomycotina</taxon>
        <taxon>Agaricomycetes</taxon>
        <taxon>Agaricomycetidae</taxon>
        <taxon>Agaricales</taxon>
        <taxon>Marasmiineae</taxon>
        <taxon>Mycenaceae</taxon>
        <taxon>Mycena</taxon>
    </lineage>
</organism>
<dbReference type="Proteomes" id="UP001295794">
    <property type="component" value="Unassembled WGS sequence"/>
</dbReference>
<evidence type="ECO:0000313" key="3">
    <source>
        <dbReference type="Proteomes" id="UP001295794"/>
    </source>
</evidence>